<dbReference type="NCBIfam" id="TIGR03397">
    <property type="entry name" value="acid_phos_Burk"/>
    <property type="match status" value="1"/>
</dbReference>
<proteinExistence type="predicted"/>
<gene>
    <name evidence="3" type="primary">acpA</name>
    <name evidence="3" type="ORF">EHO51_08615</name>
</gene>
<dbReference type="InterPro" id="IPR007312">
    <property type="entry name" value="Phosphoesterase"/>
</dbReference>
<dbReference type="PANTHER" id="PTHR31956">
    <property type="entry name" value="NON-SPECIFIC PHOSPHOLIPASE C4-RELATED"/>
    <property type="match status" value="1"/>
</dbReference>
<evidence type="ECO:0000313" key="4">
    <source>
        <dbReference type="Proteomes" id="UP000273982"/>
    </source>
</evidence>
<dbReference type="Gene3D" id="3.40.720.10">
    <property type="entry name" value="Alkaline Phosphatase, subunit A"/>
    <property type="match status" value="2"/>
</dbReference>
<dbReference type="Proteomes" id="UP000273982">
    <property type="component" value="Chromosome"/>
</dbReference>
<evidence type="ECO:0000256" key="2">
    <source>
        <dbReference type="SAM" id="MobiDB-lite"/>
    </source>
</evidence>
<dbReference type="Pfam" id="PF04185">
    <property type="entry name" value="Phosphoesterase"/>
    <property type="match status" value="1"/>
</dbReference>
<dbReference type="EMBL" id="CP034086">
    <property type="protein sequence ID" value="AZG76786.1"/>
    <property type="molecule type" value="Genomic_DNA"/>
</dbReference>
<dbReference type="CDD" id="cd16013">
    <property type="entry name" value="AcpA"/>
    <property type="match status" value="1"/>
</dbReference>
<organism evidence="3 4">
    <name type="scientific">Methylocystis rosea</name>
    <dbReference type="NCBI Taxonomy" id="173366"/>
    <lineage>
        <taxon>Bacteria</taxon>
        <taxon>Pseudomonadati</taxon>
        <taxon>Pseudomonadota</taxon>
        <taxon>Alphaproteobacteria</taxon>
        <taxon>Hyphomicrobiales</taxon>
        <taxon>Methylocystaceae</taxon>
        <taxon>Methylocystis</taxon>
    </lineage>
</organism>
<name>A0A3G8M4D3_9HYPH</name>
<reference evidence="3 4" key="1">
    <citation type="submission" date="2018-11" db="EMBL/GenBank/DDBJ databases">
        <title>Genome squencing of methanotrophic bacteria isolated from alkaline groundwater in Korea.</title>
        <authorList>
            <person name="Nguyen L.N."/>
        </authorList>
    </citation>
    <scope>NUCLEOTIDE SEQUENCE [LARGE SCALE GENOMIC DNA]</scope>
    <source>
        <strain evidence="3 4">GW6</strain>
    </source>
</reference>
<dbReference type="InterPro" id="IPR017768">
    <property type="entry name" value="AcpA"/>
</dbReference>
<dbReference type="GO" id="GO:0003993">
    <property type="term" value="F:acid phosphatase activity"/>
    <property type="evidence" value="ECO:0007669"/>
    <property type="project" value="InterPro"/>
</dbReference>
<evidence type="ECO:0000313" key="3">
    <source>
        <dbReference type="EMBL" id="AZG76786.1"/>
    </source>
</evidence>
<dbReference type="KEGG" id="mros:EHO51_08615"/>
<protein>
    <submittedName>
        <fullName evidence="3">Acid phosphatase</fullName>
    </submittedName>
</protein>
<dbReference type="SUPFAM" id="SSF53649">
    <property type="entry name" value="Alkaline phosphatase-like"/>
    <property type="match status" value="1"/>
</dbReference>
<dbReference type="AlphaFoldDB" id="A0A3G8M4D3"/>
<dbReference type="InterPro" id="IPR017850">
    <property type="entry name" value="Alkaline_phosphatase_core_sf"/>
</dbReference>
<keyword evidence="1" id="KW-0378">Hydrolase</keyword>
<dbReference type="PANTHER" id="PTHR31956:SF1">
    <property type="entry name" value="NON-SPECIFIC PHOSPHOLIPASE C1"/>
    <property type="match status" value="1"/>
</dbReference>
<accession>A0A3G8M4D3</accession>
<evidence type="ECO:0000256" key="1">
    <source>
        <dbReference type="ARBA" id="ARBA00022801"/>
    </source>
</evidence>
<feature type="region of interest" description="Disordered" evidence="2">
    <location>
        <begin position="237"/>
        <end position="260"/>
    </location>
</feature>
<sequence>MALSQIVLCRQLNSPRGAAPRGGRLSMKAVGRFVISLAICATATCARAAAQEQENPFARIGHIVVIFTENRSFDHVFGLFPGAEGINSAQHPPQVDFDGRPLAALPRPRADDRFPRRLPNAPFRLETFVDIDGHTMDPVHDFYLEQEQIDGGKMDRFVEASNAGALVMGYYDGSELKQWALAKEFTLADHFFHAAFGGSMLNHFFLICGCAPVFDNPVEATRKKFLPKLATIKDSQGAELTIREREEDSPPSVLDGPPRHKRFGRLTMDLEAIGTLQPGNPVSKHDKTEAQERLPPAHAPTIGDRLTEKNVTWAWYAGGWRDVIEGRLKPYEDKPDAFQTHHQPFAYFANYAEGREGRAHLKDADEFFRAIEKGELPQVSFYKPLGVFNGHPDYSDLAAGDAHVADVVARLRKSPNWADMLIIITADENGGFWDHVAPPRRDQFGPGVRVPTLIISPFAKKGFVDKTVYDTLSVLRTIELRFGVAPLSERDARAADLRNALVAP</sequence>